<gene>
    <name evidence="2" type="ORF">DMAD_11067</name>
</gene>
<feature type="transmembrane region" description="Helical" evidence="1">
    <location>
        <begin position="142"/>
        <end position="168"/>
    </location>
</feature>
<keyword evidence="1" id="KW-0812">Transmembrane</keyword>
<feature type="transmembrane region" description="Helical" evidence="1">
    <location>
        <begin position="106"/>
        <end position="127"/>
    </location>
</feature>
<evidence type="ECO:0000256" key="1">
    <source>
        <dbReference type="SAM" id="Phobius"/>
    </source>
</evidence>
<feature type="transmembrane region" description="Helical" evidence="1">
    <location>
        <begin position="12"/>
        <end position="31"/>
    </location>
</feature>
<keyword evidence="3" id="KW-1185">Reference proteome</keyword>
<dbReference type="AlphaFoldDB" id="A0AAU9FBY2"/>
<reference evidence="2 3" key="1">
    <citation type="submission" date="2024-02" db="EMBL/GenBank/DDBJ databases">
        <title>A chromosome-level genome assembly of Drosophila madeirensis, a fruit fly species endemic to Madeira island.</title>
        <authorList>
            <person name="Tomihara K."/>
            <person name="Llopart A."/>
            <person name="Yamamoto D."/>
        </authorList>
    </citation>
    <scope>NUCLEOTIDE SEQUENCE [LARGE SCALE GENOMIC DNA]</scope>
    <source>
        <strain evidence="2 3">RF1</strain>
    </source>
</reference>
<proteinExistence type="predicted"/>
<accession>A0AAU9FBY2</accession>
<feature type="transmembrane region" description="Helical" evidence="1">
    <location>
        <begin position="220"/>
        <end position="243"/>
    </location>
</feature>
<organism evidence="2 3">
    <name type="scientific">Drosophila madeirensis</name>
    <name type="common">Fruit fly</name>
    <dbReference type="NCBI Taxonomy" id="30013"/>
    <lineage>
        <taxon>Eukaryota</taxon>
        <taxon>Metazoa</taxon>
        <taxon>Ecdysozoa</taxon>
        <taxon>Arthropoda</taxon>
        <taxon>Hexapoda</taxon>
        <taxon>Insecta</taxon>
        <taxon>Pterygota</taxon>
        <taxon>Neoptera</taxon>
        <taxon>Endopterygota</taxon>
        <taxon>Diptera</taxon>
        <taxon>Brachycera</taxon>
        <taxon>Muscomorpha</taxon>
        <taxon>Ephydroidea</taxon>
        <taxon>Drosophilidae</taxon>
        <taxon>Drosophila</taxon>
        <taxon>Sophophora</taxon>
    </lineage>
</organism>
<protein>
    <recommendedName>
        <fullName evidence="4">Gustatory receptor</fullName>
    </recommendedName>
</protein>
<evidence type="ECO:0000313" key="2">
    <source>
        <dbReference type="EMBL" id="BFF93170.1"/>
    </source>
</evidence>
<sequence>MKFELPPLQDAMIGAALFMPHVCLAGSLRLYNILAWIMRGKLQEIKTNVKEVLSANLKKDEVEMASTCCTVSVSNSSLDNLESLRQQLQLLRARFGDFFEAMQHSLLFLVTMNGNCLLFGVYSYIYYRNTWHVLFEDRKRRIFYAANASIYACIAWDYLCLFLVQFLIEKERLGFLKNLETFLSKRSSMSKRFRSVAKDVKGTLLNTSQHKFLSIWRFDVLHFILLLFFQYLLIALIVMYQYLNDEIAQLKEQFDSADDE</sequence>
<dbReference type="Proteomes" id="UP001500889">
    <property type="component" value="Chromosome U"/>
</dbReference>
<dbReference type="EMBL" id="AP029264">
    <property type="protein sequence ID" value="BFF93170.1"/>
    <property type="molecule type" value="Genomic_DNA"/>
</dbReference>
<name>A0AAU9FBY2_DROMD</name>
<keyword evidence="1" id="KW-1133">Transmembrane helix</keyword>
<keyword evidence="1" id="KW-0472">Membrane</keyword>
<evidence type="ECO:0000313" key="3">
    <source>
        <dbReference type="Proteomes" id="UP001500889"/>
    </source>
</evidence>
<evidence type="ECO:0008006" key="4">
    <source>
        <dbReference type="Google" id="ProtNLM"/>
    </source>
</evidence>